<evidence type="ECO:0008006" key="5">
    <source>
        <dbReference type="Google" id="ProtNLM"/>
    </source>
</evidence>
<protein>
    <recommendedName>
        <fullName evidence="5">Integral membrane protein</fullName>
    </recommendedName>
</protein>
<dbReference type="AlphaFoldDB" id="G2GDK5"/>
<gene>
    <name evidence="3" type="ORF">SZN_18002</name>
</gene>
<evidence type="ECO:0000313" key="3">
    <source>
        <dbReference type="EMBL" id="EGX58426.1"/>
    </source>
</evidence>
<keyword evidence="1" id="KW-0812">Transmembrane</keyword>
<comment type="caution">
    <text evidence="3">The sequence shown here is derived from an EMBL/GenBank/DDBJ whole genome shotgun (WGS) entry which is preliminary data.</text>
</comment>
<dbReference type="PATRIC" id="fig|700597.3.peg.3529"/>
<feature type="chain" id="PRO_5038544003" description="Integral membrane protein" evidence="2">
    <location>
        <begin position="31"/>
        <end position="439"/>
    </location>
</feature>
<name>G2GDK5_9ACTN</name>
<dbReference type="RefSeq" id="WP_007496922.1">
    <property type="nucleotide sequence ID" value="NZ_AGBF01000056.1"/>
</dbReference>
<dbReference type="EMBL" id="AGBF01000056">
    <property type="protein sequence ID" value="EGX58426.1"/>
    <property type="molecule type" value="Genomic_DNA"/>
</dbReference>
<sequence>MGRGRRRARARVAVAGALLLCTATALPGQAALAAGTPGPYDFAPDARPVRGSASAAEAAPLTPGASYRSSLERDGQIYFSLDLDATSDVYVSATVVPPPGSAVAASDGVKVSVQDAEGRSCSFDTTTFGAVRSARPIAAWGSREISANRPRCKEAGTYRVLVQRLGTALSASDTWDLELFAASEPALRRGAAPTAPGGWNSAPAAPVTGEAVPRAGGSGFTSAAPVAEGVWSSAITPGRTLFYKVPLAWGEQFSATAELAGSESGDGYVAGALSLALYNPARGFVDDAGANYDGGQRAAVLDPVPPVAYGNRYAAPDRISAVRFAGDYYVVVHLAAGVAGKYGEGPFTLTLRVRVDGTTAAGPGYAGEFEPRGVFDAGSGDAGAGAGGALAADGDRGGGGDGGDTALTVLAVSGLGTGTVVLGGLGVWFLAARRGAGAR</sequence>
<reference evidence="3 4" key="1">
    <citation type="submission" date="2011-08" db="EMBL/GenBank/DDBJ databases">
        <authorList>
            <person name="Lin Y."/>
            <person name="Hao X."/>
            <person name="Johnstone L."/>
            <person name="Miller S.J."/>
            <person name="Wei G."/>
            <person name="Rensing C."/>
        </authorList>
    </citation>
    <scope>NUCLEOTIDE SEQUENCE [LARGE SCALE GENOMIC DNA]</scope>
    <source>
        <strain evidence="3 4">K42</strain>
    </source>
</reference>
<keyword evidence="1" id="KW-0472">Membrane</keyword>
<keyword evidence="1" id="KW-1133">Transmembrane helix</keyword>
<dbReference type="Proteomes" id="UP000004217">
    <property type="component" value="Unassembled WGS sequence"/>
</dbReference>
<keyword evidence="2" id="KW-0732">Signal</keyword>
<organism evidence="3 4">
    <name type="scientific">Streptomyces zinciresistens K42</name>
    <dbReference type="NCBI Taxonomy" id="700597"/>
    <lineage>
        <taxon>Bacteria</taxon>
        <taxon>Bacillati</taxon>
        <taxon>Actinomycetota</taxon>
        <taxon>Actinomycetes</taxon>
        <taxon>Kitasatosporales</taxon>
        <taxon>Streptomycetaceae</taxon>
        <taxon>Streptomyces</taxon>
    </lineage>
</organism>
<proteinExistence type="predicted"/>
<evidence type="ECO:0000256" key="2">
    <source>
        <dbReference type="SAM" id="SignalP"/>
    </source>
</evidence>
<accession>G2GDK5</accession>
<feature type="signal peptide" evidence="2">
    <location>
        <begin position="1"/>
        <end position="30"/>
    </location>
</feature>
<evidence type="ECO:0000256" key="1">
    <source>
        <dbReference type="SAM" id="Phobius"/>
    </source>
</evidence>
<keyword evidence="4" id="KW-1185">Reference proteome</keyword>
<evidence type="ECO:0000313" key="4">
    <source>
        <dbReference type="Proteomes" id="UP000004217"/>
    </source>
</evidence>
<feature type="transmembrane region" description="Helical" evidence="1">
    <location>
        <begin position="406"/>
        <end position="431"/>
    </location>
</feature>